<dbReference type="SUPFAM" id="SSF158702">
    <property type="entry name" value="Sec63 N-terminal domain-like"/>
    <property type="match status" value="1"/>
</dbReference>
<dbReference type="PANTHER" id="PTHR24075:SF0">
    <property type="entry name" value="TRANSLOCATION PROTEIN SEC63 HOMOLOG"/>
    <property type="match status" value="1"/>
</dbReference>
<dbReference type="EMBL" id="NHTK01005902">
    <property type="protein sequence ID" value="PPQ71741.1"/>
    <property type="molecule type" value="Genomic_DNA"/>
</dbReference>
<dbReference type="PRINTS" id="PR00625">
    <property type="entry name" value="JDOMAIN"/>
</dbReference>
<keyword evidence="13" id="KW-1185">Reference proteome</keyword>
<reference evidence="12 13" key="1">
    <citation type="journal article" date="2018" name="Evol. Lett.">
        <title>Horizontal gene cluster transfer increased hallucinogenic mushroom diversity.</title>
        <authorList>
            <person name="Reynolds H.T."/>
            <person name="Vijayakumar V."/>
            <person name="Gluck-Thaler E."/>
            <person name="Korotkin H.B."/>
            <person name="Matheny P.B."/>
            <person name="Slot J.C."/>
        </authorList>
    </citation>
    <scope>NUCLEOTIDE SEQUENCE [LARGE SCALE GENOMIC DNA]</scope>
    <source>
        <strain evidence="12 13">2629</strain>
    </source>
</reference>
<evidence type="ECO:0000256" key="7">
    <source>
        <dbReference type="ARBA" id="ARBA00023136"/>
    </source>
</evidence>
<evidence type="ECO:0000256" key="2">
    <source>
        <dbReference type="ARBA" id="ARBA00022448"/>
    </source>
</evidence>
<dbReference type="GO" id="GO:0031207">
    <property type="term" value="C:Sec62/Sec63 complex"/>
    <property type="evidence" value="ECO:0007669"/>
    <property type="project" value="TreeGrafter"/>
</dbReference>
<dbReference type="Proteomes" id="UP000284842">
    <property type="component" value="Unassembled WGS sequence"/>
</dbReference>
<feature type="transmembrane region" description="Helical" evidence="10">
    <location>
        <begin position="12"/>
        <end position="30"/>
    </location>
</feature>
<evidence type="ECO:0000256" key="6">
    <source>
        <dbReference type="ARBA" id="ARBA00022989"/>
    </source>
</evidence>
<feature type="compositionally biased region" description="Acidic residues" evidence="9">
    <location>
        <begin position="603"/>
        <end position="620"/>
    </location>
</feature>
<dbReference type="CDD" id="cd06257">
    <property type="entry name" value="DnaJ"/>
    <property type="match status" value="1"/>
</dbReference>
<gene>
    <name evidence="12" type="ORF">CVT24_006505</name>
</gene>
<keyword evidence="6 10" id="KW-1133">Transmembrane helix</keyword>
<dbReference type="InterPro" id="IPR035892">
    <property type="entry name" value="C2_domain_sf"/>
</dbReference>
<dbReference type="Gene3D" id="1.10.287.110">
    <property type="entry name" value="DnaJ domain"/>
    <property type="match status" value="1"/>
</dbReference>
<feature type="transmembrane region" description="Helical" evidence="10">
    <location>
        <begin position="72"/>
        <end position="89"/>
    </location>
</feature>
<evidence type="ECO:0000256" key="9">
    <source>
        <dbReference type="SAM" id="MobiDB-lite"/>
    </source>
</evidence>
<dbReference type="STRING" id="181874.A0A409VZU3"/>
<sequence length="663" mass="73972">MATYEYDEGGVMAAYFLITILALILVPMTLTSFKTTSEKVGEGCDCGACSEHRKALKKEEGGLLPKISRRGYFLLGGWSLFVFVCWRVSGMKIENAIYNPFEILEIKTNTPDKEIKAHFKKLSKLYHPDKVKPTAELTIEAIQDRFVQLTKAYKALTDEKIKENWIKYNHPDGPQSTTMGIALPSWIVAGKNNIWVLGAYGLIFGGALPALVGRWWFGSRQKTKDGVHAQSASTFFKSIREESTMEEVVAALGKAYKWDLPPQAAKVTKSPELDDLESQISTKLGSKWAEIKKLTRGYDDSIDASRLKGLVLLHAHLHRIPVKDSSLRKQQKEILLQTPVLLNALLNASISRNWLFPTVHIMRLNAHLAQALPTNAAEREYLLQLPSISTEDLEKIAPEAKTMTDLLHALETKNDSRASDVKRAIQKWGKVEIVDAAFKVIGERVITPSSIIYLHVKLRLSPPGTKATEPKDLTVDETKKLVQRTDELDEAFLVSRNEAEELPGSPEATSAHAPYWPGTRKPSWWVVLADDKTNRVVVPPLKIGEIPYAGTGSDKDRDYRSYKIQFQGPPNTGLFTWKVYLVSDTFVGEEVTRDIALKIEDPPQVEEADEDEISDPDEDSLAGQMAAMRGGSVKKRVEAESDDESGTDDDEDEKDSDSDSDSD</sequence>
<dbReference type="InterPro" id="IPR036869">
    <property type="entry name" value="J_dom_sf"/>
</dbReference>
<dbReference type="SUPFAM" id="SSF81296">
    <property type="entry name" value="E set domains"/>
    <property type="match status" value="1"/>
</dbReference>
<dbReference type="Gene3D" id="2.60.40.150">
    <property type="entry name" value="C2 domain"/>
    <property type="match status" value="1"/>
</dbReference>
<comment type="subcellular location">
    <subcellularLocation>
        <location evidence="1">Endoplasmic reticulum membrane</location>
        <topology evidence="1">Multi-pass membrane protein</topology>
    </subcellularLocation>
</comment>
<evidence type="ECO:0000256" key="5">
    <source>
        <dbReference type="ARBA" id="ARBA00022927"/>
    </source>
</evidence>
<dbReference type="OrthoDB" id="1734229at2759"/>
<dbReference type="PANTHER" id="PTHR24075">
    <property type="entry name" value="SEC63 DOMAIN-CONTAINING"/>
    <property type="match status" value="1"/>
</dbReference>
<feature type="region of interest" description="Disordered" evidence="9">
    <location>
        <begin position="600"/>
        <end position="663"/>
    </location>
</feature>
<evidence type="ECO:0000256" key="3">
    <source>
        <dbReference type="ARBA" id="ARBA00022692"/>
    </source>
</evidence>
<name>A0A409VZU3_9AGAR</name>
<evidence type="ECO:0000259" key="11">
    <source>
        <dbReference type="PROSITE" id="PS50076"/>
    </source>
</evidence>
<dbReference type="Gene3D" id="1.10.3380.10">
    <property type="entry name" value="Sec63 N-terminal domain-like domain"/>
    <property type="match status" value="1"/>
</dbReference>
<dbReference type="FunCoup" id="A0A409VZU3">
    <property type="interactions" value="521"/>
</dbReference>
<comment type="caution">
    <text evidence="12">The sequence shown here is derived from an EMBL/GenBank/DDBJ whole genome shotgun (WGS) entry which is preliminary data.</text>
</comment>
<evidence type="ECO:0000256" key="8">
    <source>
        <dbReference type="ARBA" id="ARBA00023186"/>
    </source>
</evidence>
<feature type="transmembrane region" description="Helical" evidence="10">
    <location>
        <begin position="194"/>
        <end position="217"/>
    </location>
</feature>
<keyword evidence="2" id="KW-0813">Transport</keyword>
<evidence type="ECO:0000256" key="1">
    <source>
        <dbReference type="ARBA" id="ARBA00004477"/>
    </source>
</evidence>
<dbReference type="Pfam" id="PF02889">
    <property type="entry name" value="Sec63"/>
    <property type="match status" value="1"/>
</dbReference>
<dbReference type="InterPro" id="IPR001623">
    <property type="entry name" value="DnaJ_domain"/>
</dbReference>
<dbReference type="InterPro" id="IPR004179">
    <property type="entry name" value="Sec63-dom"/>
</dbReference>
<evidence type="ECO:0000256" key="4">
    <source>
        <dbReference type="ARBA" id="ARBA00022824"/>
    </source>
</evidence>
<keyword evidence="4" id="KW-0256">Endoplasmic reticulum</keyword>
<evidence type="ECO:0000313" key="13">
    <source>
        <dbReference type="Proteomes" id="UP000284842"/>
    </source>
</evidence>
<feature type="compositionally biased region" description="Acidic residues" evidence="9">
    <location>
        <begin position="640"/>
        <end position="663"/>
    </location>
</feature>
<accession>A0A409VZU3</accession>
<dbReference type="GO" id="GO:0006614">
    <property type="term" value="P:SRP-dependent cotranslational protein targeting to membrane"/>
    <property type="evidence" value="ECO:0007669"/>
    <property type="project" value="TreeGrafter"/>
</dbReference>
<keyword evidence="8" id="KW-0143">Chaperone</keyword>
<keyword evidence="3 10" id="KW-0812">Transmembrane</keyword>
<dbReference type="SUPFAM" id="SSF46565">
    <property type="entry name" value="Chaperone J-domain"/>
    <property type="match status" value="1"/>
</dbReference>
<dbReference type="GO" id="GO:0003723">
    <property type="term" value="F:RNA binding"/>
    <property type="evidence" value="ECO:0007669"/>
    <property type="project" value="TreeGrafter"/>
</dbReference>
<dbReference type="GO" id="GO:0008320">
    <property type="term" value="F:protein transmembrane transporter activity"/>
    <property type="evidence" value="ECO:0007669"/>
    <property type="project" value="TreeGrafter"/>
</dbReference>
<dbReference type="InterPro" id="IPR014756">
    <property type="entry name" value="Ig_E-set"/>
</dbReference>
<dbReference type="SMART" id="SM00973">
    <property type="entry name" value="Sec63"/>
    <property type="match status" value="1"/>
</dbReference>
<dbReference type="GO" id="GO:0006620">
    <property type="term" value="P:post-translational protein targeting to endoplasmic reticulum membrane"/>
    <property type="evidence" value="ECO:0007669"/>
    <property type="project" value="TreeGrafter"/>
</dbReference>
<dbReference type="InParanoid" id="A0A409VZU3"/>
<evidence type="ECO:0000313" key="12">
    <source>
        <dbReference type="EMBL" id="PPQ71741.1"/>
    </source>
</evidence>
<keyword evidence="5" id="KW-0653">Protein transport</keyword>
<evidence type="ECO:0000256" key="10">
    <source>
        <dbReference type="SAM" id="Phobius"/>
    </source>
</evidence>
<protein>
    <recommendedName>
        <fullName evidence="11">J domain-containing protein</fullName>
    </recommendedName>
</protein>
<feature type="domain" description="J" evidence="11">
    <location>
        <begin position="99"/>
        <end position="169"/>
    </location>
</feature>
<proteinExistence type="predicted"/>
<keyword evidence="7 10" id="KW-0472">Membrane</keyword>
<organism evidence="12 13">
    <name type="scientific">Panaeolus cyanescens</name>
    <dbReference type="NCBI Taxonomy" id="181874"/>
    <lineage>
        <taxon>Eukaryota</taxon>
        <taxon>Fungi</taxon>
        <taxon>Dikarya</taxon>
        <taxon>Basidiomycota</taxon>
        <taxon>Agaricomycotina</taxon>
        <taxon>Agaricomycetes</taxon>
        <taxon>Agaricomycetidae</taxon>
        <taxon>Agaricales</taxon>
        <taxon>Agaricineae</taxon>
        <taxon>Galeropsidaceae</taxon>
        <taxon>Panaeolus</taxon>
    </lineage>
</organism>
<dbReference type="PROSITE" id="PS50076">
    <property type="entry name" value="DNAJ_2"/>
    <property type="match status" value="1"/>
</dbReference>
<dbReference type="SMART" id="SM00271">
    <property type="entry name" value="DnaJ"/>
    <property type="match status" value="1"/>
</dbReference>
<dbReference type="AlphaFoldDB" id="A0A409VZU3"/>
<dbReference type="Pfam" id="PF00226">
    <property type="entry name" value="DnaJ"/>
    <property type="match status" value="1"/>
</dbReference>